<dbReference type="Pfam" id="PF03279">
    <property type="entry name" value="Lip_A_acyltrans"/>
    <property type="match status" value="1"/>
</dbReference>
<dbReference type="EMBL" id="FQWQ01000002">
    <property type="protein sequence ID" value="SHH13965.1"/>
    <property type="molecule type" value="Genomic_DNA"/>
</dbReference>
<name>A0A1M5QIP0_9BACT</name>
<evidence type="ECO:0000256" key="4">
    <source>
        <dbReference type="ARBA" id="ARBA00022679"/>
    </source>
</evidence>
<proteinExistence type="predicted"/>
<keyword evidence="6 8" id="KW-0012">Acyltransferase</keyword>
<keyword evidence="5 7" id="KW-0472">Membrane</keyword>
<keyword evidence="7" id="KW-1133">Transmembrane helix</keyword>
<dbReference type="PANTHER" id="PTHR30606">
    <property type="entry name" value="LIPID A BIOSYNTHESIS LAUROYL ACYLTRANSFERASE"/>
    <property type="match status" value="1"/>
</dbReference>
<dbReference type="OrthoDB" id="9808633at2"/>
<evidence type="ECO:0000256" key="2">
    <source>
        <dbReference type="ARBA" id="ARBA00022475"/>
    </source>
</evidence>
<dbReference type="STRING" id="947013.SAMN04488109_2841"/>
<feature type="transmembrane region" description="Helical" evidence="7">
    <location>
        <begin position="12"/>
        <end position="32"/>
    </location>
</feature>
<gene>
    <name evidence="8" type="ORF">SAMN04488109_2841</name>
</gene>
<evidence type="ECO:0000313" key="8">
    <source>
        <dbReference type="EMBL" id="SHH13965.1"/>
    </source>
</evidence>
<evidence type="ECO:0000256" key="7">
    <source>
        <dbReference type="SAM" id="Phobius"/>
    </source>
</evidence>
<protein>
    <submittedName>
        <fullName evidence="8">Predicted acyltransferase, LPLAT superfamily</fullName>
    </submittedName>
</protein>
<dbReference type="GO" id="GO:0009247">
    <property type="term" value="P:glycolipid biosynthetic process"/>
    <property type="evidence" value="ECO:0007669"/>
    <property type="project" value="UniProtKB-ARBA"/>
</dbReference>
<accession>A0A1M5QIP0</accession>
<dbReference type="CDD" id="cd07984">
    <property type="entry name" value="LPLAT_LABLAT-like"/>
    <property type="match status" value="1"/>
</dbReference>
<evidence type="ECO:0000256" key="1">
    <source>
        <dbReference type="ARBA" id="ARBA00004533"/>
    </source>
</evidence>
<evidence type="ECO:0000256" key="6">
    <source>
        <dbReference type="ARBA" id="ARBA00023315"/>
    </source>
</evidence>
<dbReference type="Proteomes" id="UP000184212">
    <property type="component" value="Unassembled WGS sequence"/>
</dbReference>
<sequence>MPRWQGKSKGTPLGYRIFVFIIKTLGVLPAYVVLRFVAFYYFLFSWSSTRPIYAYFRRRHGYGVLKSIFKVYRNYYIFGQTLLDKVVVMAGIGNRFTYDFDGEENLREIVRGGKGGILLSAHVGNWEAAGHLLRRLDTRVNVVMFDGEHQRIKDYLESVTGGRNLRIIVIKEDMSHVFAMGEALQNNELICLHADRFLEGNKITYKKLLGDEAPFPIGPFLLSASFRVPVSIVFAFKETSTHYHFFGSSLLTRKDDETKAEFMERLLSAFVGELEQKVRAYPDQWFNYFNFWGK</sequence>
<dbReference type="InterPro" id="IPR004960">
    <property type="entry name" value="LipA_acyltrans"/>
</dbReference>
<evidence type="ECO:0000313" key="9">
    <source>
        <dbReference type="Proteomes" id="UP000184212"/>
    </source>
</evidence>
<organism evidence="8 9">
    <name type="scientific">Chryseolinea serpens</name>
    <dbReference type="NCBI Taxonomy" id="947013"/>
    <lineage>
        <taxon>Bacteria</taxon>
        <taxon>Pseudomonadati</taxon>
        <taxon>Bacteroidota</taxon>
        <taxon>Cytophagia</taxon>
        <taxon>Cytophagales</taxon>
        <taxon>Fulvivirgaceae</taxon>
        <taxon>Chryseolinea</taxon>
    </lineage>
</organism>
<keyword evidence="7" id="KW-0812">Transmembrane</keyword>
<dbReference type="GO" id="GO:0016746">
    <property type="term" value="F:acyltransferase activity"/>
    <property type="evidence" value="ECO:0007669"/>
    <property type="project" value="UniProtKB-KW"/>
</dbReference>
<dbReference type="PANTHER" id="PTHR30606:SF9">
    <property type="entry name" value="LIPID A BIOSYNTHESIS LAUROYLTRANSFERASE"/>
    <property type="match status" value="1"/>
</dbReference>
<keyword evidence="2" id="KW-1003">Cell membrane</keyword>
<reference evidence="8 9" key="1">
    <citation type="submission" date="2016-11" db="EMBL/GenBank/DDBJ databases">
        <authorList>
            <person name="Jaros S."/>
            <person name="Januszkiewicz K."/>
            <person name="Wedrychowicz H."/>
        </authorList>
    </citation>
    <scope>NUCLEOTIDE SEQUENCE [LARGE SCALE GENOMIC DNA]</scope>
    <source>
        <strain evidence="8 9">DSM 24574</strain>
    </source>
</reference>
<comment type="subcellular location">
    <subcellularLocation>
        <location evidence="1">Cell inner membrane</location>
    </subcellularLocation>
</comment>
<dbReference type="AlphaFoldDB" id="A0A1M5QIP0"/>
<evidence type="ECO:0000256" key="5">
    <source>
        <dbReference type="ARBA" id="ARBA00023136"/>
    </source>
</evidence>
<keyword evidence="9" id="KW-1185">Reference proteome</keyword>
<keyword evidence="4 8" id="KW-0808">Transferase</keyword>
<evidence type="ECO:0000256" key="3">
    <source>
        <dbReference type="ARBA" id="ARBA00022519"/>
    </source>
</evidence>
<keyword evidence="3" id="KW-0997">Cell inner membrane</keyword>
<dbReference type="GO" id="GO:0005886">
    <property type="term" value="C:plasma membrane"/>
    <property type="evidence" value="ECO:0007669"/>
    <property type="project" value="UniProtKB-SubCell"/>
</dbReference>
<dbReference type="RefSeq" id="WP_073135252.1">
    <property type="nucleotide sequence ID" value="NZ_FQWQ01000002.1"/>
</dbReference>